<evidence type="ECO:0000256" key="3">
    <source>
        <dbReference type="ARBA" id="ARBA00022475"/>
    </source>
</evidence>
<keyword evidence="7" id="KW-0378">Hydrolase</keyword>
<dbReference type="PANTHER" id="PTHR46471:SF2">
    <property type="entry name" value="CHITIN DEACETYLASE-RELATED"/>
    <property type="match status" value="1"/>
</dbReference>
<keyword evidence="6 12" id="KW-0732">Signal</keyword>
<dbReference type="GO" id="GO:0005886">
    <property type="term" value="C:plasma membrane"/>
    <property type="evidence" value="ECO:0007669"/>
    <property type="project" value="UniProtKB-SubCell"/>
</dbReference>
<dbReference type="InterPro" id="IPR011330">
    <property type="entry name" value="Glyco_hydro/deAcase_b/a-brl"/>
</dbReference>
<keyword evidence="4" id="KW-0336">GPI-anchor</keyword>
<evidence type="ECO:0000256" key="5">
    <source>
        <dbReference type="ARBA" id="ARBA00022723"/>
    </source>
</evidence>
<evidence type="ECO:0000256" key="9">
    <source>
        <dbReference type="ARBA" id="ARBA00023277"/>
    </source>
</evidence>
<name>A0A4Y7TH51_COPMI</name>
<protein>
    <submittedName>
        <fullName evidence="14">Chitin deacetylase</fullName>
    </submittedName>
</protein>
<dbReference type="GO" id="GO:0098552">
    <property type="term" value="C:side of membrane"/>
    <property type="evidence" value="ECO:0007669"/>
    <property type="project" value="UniProtKB-KW"/>
</dbReference>
<dbReference type="GO" id="GO:0005975">
    <property type="term" value="P:carbohydrate metabolic process"/>
    <property type="evidence" value="ECO:0007669"/>
    <property type="project" value="InterPro"/>
</dbReference>
<dbReference type="Proteomes" id="UP000298030">
    <property type="component" value="Unassembled WGS sequence"/>
</dbReference>
<keyword evidence="10" id="KW-0449">Lipoprotein</keyword>
<evidence type="ECO:0000256" key="7">
    <source>
        <dbReference type="ARBA" id="ARBA00022801"/>
    </source>
</evidence>
<evidence type="ECO:0000256" key="11">
    <source>
        <dbReference type="ARBA" id="ARBA00023316"/>
    </source>
</evidence>
<dbReference type="Pfam" id="PF01522">
    <property type="entry name" value="Polysacc_deac_1"/>
    <property type="match status" value="1"/>
</dbReference>
<dbReference type="Gene3D" id="3.20.20.370">
    <property type="entry name" value="Glycoside hydrolase/deacetylase"/>
    <property type="match status" value="1"/>
</dbReference>
<keyword evidence="3" id="KW-1003">Cell membrane</keyword>
<evidence type="ECO:0000256" key="2">
    <source>
        <dbReference type="ARBA" id="ARBA00004609"/>
    </source>
</evidence>
<comment type="cofactor">
    <cofactor evidence="1">
        <name>Co(2+)</name>
        <dbReference type="ChEBI" id="CHEBI:48828"/>
    </cofactor>
</comment>
<evidence type="ECO:0000259" key="13">
    <source>
        <dbReference type="PROSITE" id="PS51677"/>
    </source>
</evidence>
<dbReference type="CDD" id="cd10951">
    <property type="entry name" value="CE4_ClCDA_like"/>
    <property type="match status" value="1"/>
</dbReference>
<dbReference type="GO" id="GO:0071555">
    <property type="term" value="P:cell wall organization"/>
    <property type="evidence" value="ECO:0007669"/>
    <property type="project" value="UniProtKB-KW"/>
</dbReference>
<keyword evidence="15" id="KW-1185">Reference proteome</keyword>
<gene>
    <name evidence="14" type="ORF">FA13DRAFT_1754109</name>
</gene>
<dbReference type="AlphaFoldDB" id="A0A4Y7TH51"/>
<proteinExistence type="predicted"/>
<dbReference type="PROSITE" id="PS51677">
    <property type="entry name" value="NODB"/>
    <property type="match status" value="1"/>
</dbReference>
<dbReference type="PANTHER" id="PTHR46471">
    <property type="entry name" value="CHITIN DEACETYLASE"/>
    <property type="match status" value="1"/>
</dbReference>
<dbReference type="STRING" id="71717.A0A4Y7TH51"/>
<keyword evidence="11" id="KW-0961">Cell wall biogenesis/degradation</keyword>
<organism evidence="14 15">
    <name type="scientific">Coprinellus micaceus</name>
    <name type="common">Glistening ink-cap mushroom</name>
    <name type="synonym">Coprinus micaceus</name>
    <dbReference type="NCBI Taxonomy" id="71717"/>
    <lineage>
        <taxon>Eukaryota</taxon>
        <taxon>Fungi</taxon>
        <taxon>Dikarya</taxon>
        <taxon>Basidiomycota</taxon>
        <taxon>Agaricomycotina</taxon>
        <taxon>Agaricomycetes</taxon>
        <taxon>Agaricomycetidae</taxon>
        <taxon>Agaricales</taxon>
        <taxon>Agaricineae</taxon>
        <taxon>Psathyrellaceae</taxon>
        <taxon>Coprinellus</taxon>
    </lineage>
</organism>
<dbReference type="GO" id="GO:0016810">
    <property type="term" value="F:hydrolase activity, acting on carbon-nitrogen (but not peptide) bonds"/>
    <property type="evidence" value="ECO:0007669"/>
    <property type="project" value="InterPro"/>
</dbReference>
<sequence length="269" mass="29618">MFGSILRTLTVGLVAASASVAAVQLPPHAPRGTSEHYRRTPGQVVTKCTVPNTVALTFDDGPWVYLYDVSKALIAAGGKGTFFFRGGADGCIYNEAQAKRVKYAYDKGHQVASHTWAHLNMSSLNWDQLHNEMWNVEEAIWKITGAYPSFVRPPYGEYNPTVVEAARARGQTIALWDFDSLDWSLDADSIKKRYKDLVDSRPSNVNALNHEVHQHSAQVVIPYAIDILKKAGYKLVTLAECLGQPAYQFTGAPAARDASWTCEGKATKV</sequence>
<evidence type="ECO:0000256" key="8">
    <source>
        <dbReference type="ARBA" id="ARBA00023136"/>
    </source>
</evidence>
<feature type="signal peptide" evidence="12">
    <location>
        <begin position="1"/>
        <end position="21"/>
    </location>
</feature>
<dbReference type="SUPFAM" id="SSF88713">
    <property type="entry name" value="Glycoside hydrolase/deacetylase"/>
    <property type="match status" value="1"/>
</dbReference>
<reference evidence="14 15" key="1">
    <citation type="journal article" date="2019" name="Nat. Ecol. Evol.">
        <title>Megaphylogeny resolves global patterns of mushroom evolution.</title>
        <authorList>
            <person name="Varga T."/>
            <person name="Krizsan K."/>
            <person name="Foldi C."/>
            <person name="Dima B."/>
            <person name="Sanchez-Garcia M."/>
            <person name="Sanchez-Ramirez S."/>
            <person name="Szollosi G.J."/>
            <person name="Szarkandi J.G."/>
            <person name="Papp V."/>
            <person name="Albert L."/>
            <person name="Andreopoulos W."/>
            <person name="Angelini C."/>
            <person name="Antonin V."/>
            <person name="Barry K.W."/>
            <person name="Bougher N.L."/>
            <person name="Buchanan P."/>
            <person name="Buyck B."/>
            <person name="Bense V."/>
            <person name="Catcheside P."/>
            <person name="Chovatia M."/>
            <person name="Cooper J."/>
            <person name="Damon W."/>
            <person name="Desjardin D."/>
            <person name="Finy P."/>
            <person name="Geml J."/>
            <person name="Haridas S."/>
            <person name="Hughes K."/>
            <person name="Justo A."/>
            <person name="Karasinski D."/>
            <person name="Kautmanova I."/>
            <person name="Kiss B."/>
            <person name="Kocsube S."/>
            <person name="Kotiranta H."/>
            <person name="LaButti K.M."/>
            <person name="Lechner B.E."/>
            <person name="Liimatainen K."/>
            <person name="Lipzen A."/>
            <person name="Lukacs Z."/>
            <person name="Mihaltcheva S."/>
            <person name="Morgado L.N."/>
            <person name="Niskanen T."/>
            <person name="Noordeloos M.E."/>
            <person name="Ohm R.A."/>
            <person name="Ortiz-Santana B."/>
            <person name="Ovrebo C."/>
            <person name="Racz N."/>
            <person name="Riley R."/>
            <person name="Savchenko A."/>
            <person name="Shiryaev A."/>
            <person name="Soop K."/>
            <person name="Spirin V."/>
            <person name="Szebenyi C."/>
            <person name="Tomsovsky M."/>
            <person name="Tulloss R.E."/>
            <person name="Uehling J."/>
            <person name="Grigoriev I.V."/>
            <person name="Vagvolgyi C."/>
            <person name="Papp T."/>
            <person name="Martin F.M."/>
            <person name="Miettinen O."/>
            <person name="Hibbett D.S."/>
            <person name="Nagy L.G."/>
        </authorList>
    </citation>
    <scope>NUCLEOTIDE SEQUENCE [LARGE SCALE GENOMIC DNA]</scope>
    <source>
        <strain evidence="14 15">FP101781</strain>
    </source>
</reference>
<feature type="chain" id="PRO_5021477565" evidence="12">
    <location>
        <begin position="22"/>
        <end position="269"/>
    </location>
</feature>
<keyword evidence="5" id="KW-0479">Metal-binding</keyword>
<comment type="subcellular location">
    <subcellularLocation>
        <location evidence="2">Cell membrane</location>
        <topology evidence="2">Lipid-anchor</topology>
        <topology evidence="2">GPI-anchor</topology>
    </subcellularLocation>
</comment>
<accession>A0A4Y7TH51</accession>
<evidence type="ECO:0000313" key="15">
    <source>
        <dbReference type="Proteomes" id="UP000298030"/>
    </source>
</evidence>
<keyword evidence="4" id="KW-0325">Glycoprotein</keyword>
<evidence type="ECO:0000256" key="10">
    <source>
        <dbReference type="ARBA" id="ARBA00023288"/>
    </source>
</evidence>
<feature type="domain" description="NodB homology" evidence="13">
    <location>
        <begin position="52"/>
        <end position="236"/>
    </location>
</feature>
<keyword evidence="9" id="KW-0119">Carbohydrate metabolism</keyword>
<evidence type="ECO:0000256" key="1">
    <source>
        <dbReference type="ARBA" id="ARBA00001941"/>
    </source>
</evidence>
<evidence type="ECO:0000313" key="14">
    <source>
        <dbReference type="EMBL" id="TEB33507.1"/>
    </source>
</evidence>
<evidence type="ECO:0000256" key="12">
    <source>
        <dbReference type="SAM" id="SignalP"/>
    </source>
</evidence>
<keyword evidence="8" id="KW-0472">Membrane</keyword>
<evidence type="ECO:0000256" key="4">
    <source>
        <dbReference type="ARBA" id="ARBA00022622"/>
    </source>
</evidence>
<dbReference type="InterPro" id="IPR002509">
    <property type="entry name" value="NODB_dom"/>
</dbReference>
<comment type="caution">
    <text evidence="14">The sequence shown here is derived from an EMBL/GenBank/DDBJ whole genome shotgun (WGS) entry which is preliminary data.</text>
</comment>
<evidence type="ECO:0000256" key="6">
    <source>
        <dbReference type="ARBA" id="ARBA00022729"/>
    </source>
</evidence>
<dbReference type="EMBL" id="QPFP01000012">
    <property type="protein sequence ID" value="TEB33507.1"/>
    <property type="molecule type" value="Genomic_DNA"/>
</dbReference>
<dbReference type="GO" id="GO:0046872">
    <property type="term" value="F:metal ion binding"/>
    <property type="evidence" value="ECO:0007669"/>
    <property type="project" value="UniProtKB-KW"/>
</dbReference>
<dbReference type="OrthoDB" id="2125469at2759"/>